<dbReference type="AlphaFoldDB" id="A0A931AN90"/>
<dbReference type="Proteomes" id="UP000621436">
    <property type="component" value="Unassembled WGS sequence"/>
</dbReference>
<evidence type="ECO:0000259" key="6">
    <source>
        <dbReference type="Pfam" id="PF18133"/>
    </source>
</evidence>
<feature type="domain" description="Hydrogen maturase F dimerization" evidence="5">
    <location>
        <begin position="187"/>
        <end position="285"/>
    </location>
</feature>
<dbReference type="PRINTS" id="PR00326">
    <property type="entry name" value="GTP1OBG"/>
</dbReference>
<accession>A0A931AN90</accession>
<dbReference type="GO" id="GO:0005525">
    <property type="term" value="F:GTP binding"/>
    <property type="evidence" value="ECO:0007669"/>
    <property type="project" value="UniProtKB-KW"/>
</dbReference>
<dbReference type="EMBL" id="JADPIE010000001">
    <property type="protein sequence ID" value="MBF8435847.1"/>
    <property type="molecule type" value="Genomic_DNA"/>
</dbReference>
<dbReference type="NCBIfam" id="TIGR00231">
    <property type="entry name" value="small_GTP"/>
    <property type="match status" value="1"/>
</dbReference>
<keyword evidence="8" id="KW-1185">Reference proteome</keyword>
<dbReference type="PANTHER" id="PTHR42714">
    <property type="entry name" value="TRNA MODIFICATION GTPASE GTPBP3"/>
    <property type="match status" value="1"/>
</dbReference>
<keyword evidence="2" id="KW-0342">GTP-binding</keyword>
<dbReference type="InterPro" id="IPR005225">
    <property type="entry name" value="Small_GTP-bd"/>
</dbReference>
<organism evidence="7 8">
    <name type="scientific">Halonatronomonas betaini</name>
    <dbReference type="NCBI Taxonomy" id="2778430"/>
    <lineage>
        <taxon>Bacteria</taxon>
        <taxon>Bacillati</taxon>
        <taxon>Bacillota</taxon>
        <taxon>Clostridia</taxon>
        <taxon>Halanaerobiales</taxon>
        <taxon>Halarsenatibacteraceae</taxon>
        <taxon>Halonatronomonas</taxon>
    </lineage>
</organism>
<sequence>MTSTFNSTPTAERPHIAVFGKRNAGKSTMINFLTDQDLALVSEIPGTTTDPVYKSMEVLPLGPVIFIDTAGIDDRGNLGSKRVEKTLRVIRKTDLALMIINNLKDLEYEKDLISRLEENSIPYLIIFNNIDNLDLSKAEISAAFGDFSPEKIIIAENYSNNEREEILKALASLAGENNNLEAAAKRLIGDLIQPDDLVLLIIPIDSGAPKDRLILPQMQTLRRILDNRAQVLVVRPDSIKSALVNLKKPPALAVTDSQAFAQVSKLVPDNILLTGFSILFARYKGDLNSYLQGVNYLKKLKPGMEILVAEACTHRKRHEDIGTVKIPGWLEEIAGGNLNFTHYAGQDFPAEIDKYDLAVFCGGCMINQQEVTSRIRDARNARVPVINYGILIAWKMGILDRAIQPFLDEVEINYAAN</sequence>
<feature type="coiled-coil region" evidence="3">
    <location>
        <begin position="163"/>
        <end position="190"/>
    </location>
</feature>
<dbReference type="GO" id="GO:0030488">
    <property type="term" value="P:tRNA methylation"/>
    <property type="evidence" value="ECO:0007669"/>
    <property type="project" value="TreeGrafter"/>
</dbReference>
<evidence type="ECO:0000256" key="3">
    <source>
        <dbReference type="SAM" id="Coils"/>
    </source>
</evidence>
<dbReference type="GO" id="GO:0002098">
    <property type="term" value="P:tRNA wobble uridine modification"/>
    <property type="evidence" value="ECO:0007669"/>
    <property type="project" value="TreeGrafter"/>
</dbReference>
<evidence type="ECO:0000259" key="4">
    <source>
        <dbReference type="Pfam" id="PF01926"/>
    </source>
</evidence>
<protein>
    <submittedName>
        <fullName evidence="7">[FeFe] hydrogenase H-cluster maturation GTPase HydF</fullName>
    </submittedName>
</protein>
<dbReference type="InterPro" id="IPR040644">
    <property type="entry name" value="HydF_tetramer"/>
</dbReference>
<evidence type="ECO:0000256" key="2">
    <source>
        <dbReference type="ARBA" id="ARBA00023134"/>
    </source>
</evidence>
<keyword evidence="3" id="KW-0175">Coiled coil</keyword>
<dbReference type="Pfam" id="PF18128">
    <property type="entry name" value="HydF_dimer"/>
    <property type="match status" value="1"/>
</dbReference>
<evidence type="ECO:0000313" key="7">
    <source>
        <dbReference type="EMBL" id="MBF8435847.1"/>
    </source>
</evidence>
<gene>
    <name evidence="7" type="primary">hydF</name>
    <name evidence="7" type="ORF">I0Q91_02035</name>
</gene>
<keyword evidence="1" id="KW-0547">Nucleotide-binding</keyword>
<dbReference type="Gene3D" id="3.40.50.300">
    <property type="entry name" value="P-loop containing nucleotide triphosphate hydrolases"/>
    <property type="match status" value="1"/>
</dbReference>
<feature type="domain" description="Hydrogen maturase F tetramerization" evidence="6">
    <location>
        <begin position="290"/>
        <end position="405"/>
    </location>
</feature>
<dbReference type="NCBIfam" id="TIGR03918">
    <property type="entry name" value="GTP_HydF"/>
    <property type="match status" value="1"/>
</dbReference>
<dbReference type="Pfam" id="PF01926">
    <property type="entry name" value="MMR_HSR1"/>
    <property type="match status" value="1"/>
</dbReference>
<dbReference type="GO" id="GO:0005737">
    <property type="term" value="C:cytoplasm"/>
    <property type="evidence" value="ECO:0007669"/>
    <property type="project" value="TreeGrafter"/>
</dbReference>
<evidence type="ECO:0000256" key="1">
    <source>
        <dbReference type="ARBA" id="ARBA00022741"/>
    </source>
</evidence>
<proteinExistence type="predicted"/>
<evidence type="ECO:0000259" key="5">
    <source>
        <dbReference type="Pfam" id="PF18128"/>
    </source>
</evidence>
<evidence type="ECO:0000313" key="8">
    <source>
        <dbReference type="Proteomes" id="UP000621436"/>
    </source>
</evidence>
<dbReference type="Pfam" id="PF18133">
    <property type="entry name" value="HydF_tetramer"/>
    <property type="match status" value="1"/>
</dbReference>
<feature type="domain" description="G" evidence="4">
    <location>
        <begin position="15"/>
        <end position="128"/>
    </location>
</feature>
<dbReference type="PANTHER" id="PTHR42714:SF6">
    <property type="entry name" value="TRANSLATION INITIATION FACTOR IF-2"/>
    <property type="match status" value="1"/>
</dbReference>
<comment type="caution">
    <text evidence="7">The sequence shown here is derived from an EMBL/GenBank/DDBJ whole genome shotgun (WGS) entry which is preliminary data.</text>
</comment>
<dbReference type="InterPro" id="IPR006073">
    <property type="entry name" value="GTP-bd"/>
</dbReference>
<dbReference type="InterPro" id="IPR027417">
    <property type="entry name" value="P-loop_NTPase"/>
</dbReference>
<dbReference type="Gene3D" id="3.40.50.11420">
    <property type="match status" value="1"/>
</dbReference>
<dbReference type="InterPro" id="IPR041606">
    <property type="entry name" value="HydF_dimer"/>
</dbReference>
<dbReference type="SUPFAM" id="SSF52540">
    <property type="entry name" value="P-loop containing nucleoside triphosphate hydrolases"/>
    <property type="match status" value="1"/>
</dbReference>
<dbReference type="CDD" id="cd00880">
    <property type="entry name" value="Era_like"/>
    <property type="match status" value="1"/>
</dbReference>
<dbReference type="Gene3D" id="3.40.50.11410">
    <property type="match status" value="1"/>
</dbReference>
<reference evidence="7" key="1">
    <citation type="submission" date="2020-11" db="EMBL/GenBank/DDBJ databases">
        <title>Halonatronomonas betainensis gen. nov., sp. nov. a novel haloalkaliphilic representative of the family Halanaerobiacae capable of betaine degradation.</title>
        <authorList>
            <person name="Boltyanskaya Y."/>
            <person name="Kevbrin V."/>
            <person name="Detkova E."/>
            <person name="Grouzdev D.S."/>
            <person name="Koziaeva V."/>
            <person name="Zhilina T."/>
        </authorList>
    </citation>
    <scope>NUCLEOTIDE SEQUENCE</scope>
    <source>
        <strain evidence="7">Z-7014</strain>
    </source>
</reference>
<dbReference type="InterPro" id="IPR023873">
    <property type="entry name" value="FeFe-hyd_GTPase_HydF"/>
</dbReference>
<dbReference type="RefSeq" id="WP_270452529.1">
    <property type="nucleotide sequence ID" value="NZ_JADPIE010000001.1"/>
</dbReference>
<name>A0A931AN90_9FIRM</name>